<comment type="caution">
    <text evidence="1">The sequence shown here is derived from an EMBL/GenBank/DDBJ whole genome shotgun (WGS) entry which is preliminary data.</text>
</comment>
<evidence type="ECO:0000313" key="1">
    <source>
        <dbReference type="EMBL" id="PIR41134.1"/>
    </source>
</evidence>
<protein>
    <submittedName>
        <fullName evidence="1">Uncharacterized protein</fullName>
    </submittedName>
</protein>
<dbReference type="Proteomes" id="UP000230232">
    <property type="component" value="Unassembled WGS sequence"/>
</dbReference>
<name>A0A2H0R533_9BACT</name>
<dbReference type="EMBL" id="PCXO01000012">
    <property type="protein sequence ID" value="PIR41134.1"/>
    <property type="molecule type" value="Genomic_DNA"/>
</dbReference>
<reference evidence="1 2" key="1">
    <citation type="submission" date="2017-09" db="EMBL/GenBank/DDBJ databases">
        <title>Depth-based differentiation of microbial function through sediment-hosted aquifers and enrichment of novel symbionts in the deep terrestrial subsurface.</title>
        <authorList>
            <person name="Probst A.J."/>
            <person name="Ladd B."/>
            <person name="Jarett J.K."/>
            <person name="Geller-Mcgrath D.E."/>
            <person name="Sieber C.M."/>
            <person name="Emerson J.B."/>
            <person name="Anantharaman K."/>
            <person name="Thomas B.C."/>
            <person name="Malmstrom R."/>
            <person name="Stieglmeier M."/>
            <person name="Klingl A."/>
            <person name="Woyke T."/>
            <person name="Ryan C.M."/>
            <person name="Banfield J.F."/>
        </authorList>
    </citation>
    <scope>NUCLEOTIDE SEQUENCE [LARGE SCALE GENOMIC DNA]</scope>
    <source>
        <strain evidence="1">CG10_big_fil_rev_8_21_14_0_10_46_23</strain>
    </source>
</reference>
<feature type="non-terminal residue" evidence="1">
    <location>
        <position position="85"/>
    </location>
</feature>
<gene>
    <name evidence="1" type="ORF">COV31_03275</name>
</gene>
<dbReference type="AlphaFoldDB" id="A0A2H0R533"/>
<proteinExistence type="predicted"/>
<accession>A0A2H0R533</accession>
<sequence>MKRSQVRVLAHPHNFYSNFNLIVKISARPDPPWVEEAGRHQEMSYFVYVLKNEKDGRRYIDISTDKKFTNFWALSSAGQSASFAP</sequence>
<evidence type="ECO:0000313" key="2">
    <source>
        <dbReference type="Proteomes" id="UP000230232"/>
    </source>
</evidence>
<organism evidence="1 2">
    <name type="scientific">Candidatus Yanofskybacteria bacterium CG10_big_fil_rev_8_21_14_0_10_46_23</name>
    <dbReference type="NCBI Taxonomy" id="1975098"/>
    <lineage>
        <taxon>Bacteria</taxon>
        <taxon>Candidatus Yanofskyibacteriota</taxon>
    </lineage>
</organism>